<comment type="similarity">
    <text evidence="1">Belongs to the glycosyltransferase 2 family.</text>
</comment>
<feature type="domain" description="Glycosyltransferase 2-like" evidence="4">
    <location>
        <begin position="7"/>
        <end position="125"/>
    </location>
</feature>
<gene>
    <name evidence="5" type="primary">epsG</name>
</gene>
<dbReference type="InterPro" id="IPR001173">
    <property type="entry name" value="Glyco_trans_2-like"/>
</dbReference>
<dbReference type="CDD" id="cd00761">
    <property type="entry name" value="Glyco_tranf_GTA_type"/>
    <property type="match status" value="1"/>
</dbReference>
<evidence type="ECO:0000256" key="1">
    <source>
        <dbReference type="ARBA" id="ARBA00006739"/>
    </source>
</evidence>
<keyword evidence="3" id="KW-0808">Transferase</keyword>
<dbReference type="Pfam" id="PF00535">
    <property type="entry name" value="Glycos_transf_2"/>
    <property type="match status" value="1"/>
</dbReference>
<dbReference type="GO" id="GO:0016757">
    <property type="term" value="F:glycosyltransferase activity"/>
    <property type="evidence" value="ECO:0007669"/>
    <property type="project" value="UniProtKB-KW"/>
</dbReference>
<dbReference type="CAZy" id="GT2">
    <property type="family name" value="Glycosyltransferase Family 2"/>
</dbReference>
<reference evidence="5" key="2">
    <citation type="submission" date="2007-05" db="EMBL/GenBank/DDBJ databases">
        <authorList>
            <person name="Dabour N."/>
            <person name="LaPointe G."/>
        </authorList>
    </citation>
    <scope>NUCLEOTIDE SEQUENCE</scope>
</reference>
<dbReference type="InterPro" id="IPR029044">
    <property type="entry name" value="Nucleotide-diphossugar_trans"/>
</dbReference>
<name>Q3ZK45_9LACT</name>
<dbReference type="PANTHER" id="PTHR43630">
    <property type="entry name" value="POLY-BETA-1,6-N-ACETYL-D-GLUCOSAMINE SYNTHASE"/>
    <property type="match status" value="1"/>
</dbReference>
<dbReference type="EMBL" id="AY741550">
    <property type="protein sequence ID" value="AAX19706.1"/>
    <property type="molecule type" value="Genomic_DNA"/>
</dbReference>
<proteinExistence type="inferred from homology"/>
<organism evidence="5">
    <name type="scientific">Lactococcus lactis</name>
    <dbReference type="NCBI Taxonomy" id="1358"/>
    <lineage>
        <taxon>Bacteria</taxon>
        <taxon>Bacillati</taxon>
        <taxon>Bacillota</taxon>
        <taxon>Bacilli</taxon>
        <taxon>Lactobacillales</taxon>
        <taxon>Streptococcaceae</taxon>
        <taxon>Lactococcus</taxon>
    </lineage>
</organism>
<evidence type="ECO:0000313" key="5">
    <source>
        <dbReference type="EMBL" id="AAX19706.1"/>
    </source>
</evidence>
<dbReference type="AlphaFoldDB" id="Q3ZK45"/>
<dbReference type="SUPFAM" id="SSF53448">
    <property type="entry name" value="Nucleotide-diphospho-sugar transferases"/>
    <property type="match status" value="1"/>
</dbReference>
<evidence type="ECO:0000259" key="4">
    <source>
        <dbReference type="Pfam" id="PF00535"/>
    </source>
</evidence>
<evidence type="ECO:0000256" key="3">
    <source>
        <dbReference type="ARBA" id="ARBA00022679"/>
    </source>
</evidence>
<evidence type="ECO:0000256" key="2">
    <source>
        <dbReference type="ARBA" id="ARBA00022676"/>
    </source>
</evidence>
<dbReference type="Gene3D" id="3.90.550.10">
    <property type="entry name" value="Spore Coat Polysaccharide Biosynthesis Protein SpsA, Chain A"/>
    <property type="match status" value="1"/>
</dbReference>
<reference evidence="5" key="1">
    <citation type="journal article" date="2005" name="Appl. Environ. Microbiol.">
        <title>Identification and molecular characterization of the chromosomal exopolysaccharide biosynthesis gene cluster from Lactococcus lactis subsp. cremoris SMQ-461.</title>
        <authorList>
            <person name="Dabour N."/>
            <person name="Lapointe G."/>
        </authorList>
    </citation>
    <scope>NUCLEOTIDE SEQUENCE</scope>
</reference>
<keyword evidence="2" id="KW-0328">Glycosyltransferase</keyword>
<dbReference type="PANTHER" id="PTHR43630:SF1">
    <property type="entry name" value="POLY-BETA-1,6-N-ACETYL-D-GLUCOSAMINE SYNTHASE"/>
    <property type="match status" value="1"/>
</dbReference>
<sequence>MKKFKISVILRTYNEVKHIGEVLKSLTEQTYLNHEIIIVDSGSVDGTLDIIERYPVKLVSINKEDFNYSYASNVGVQNSSGDIVCFLSGHSVPVYKNYLEKINEIFQETEIGACYGEVIALPDGSITEKIFNRIGYLKSKLSLNNKRFFLENKIHPGIFSVVVMLAPERNYYLNTLLKSNSVMEVKM</sequence>
<accession>Q3ZK45</accession>
<protein>
    <submittedName>
        <fullName evidence="5">EpsG</fullName>
    </submittedName>
</protein>